<dbReference type="Gene3D" id="3.80.10.10">
    <property type="entry name" value="Ribonuclease Inhibitor"/>
    <property type="match status" value="1"/>
</dbReference>
<evidence type="ECO:0008006" key="4">
    <source>
        <dbReference type="Google" id="ProtNLM"/>
    </source>
</evidence>
<name>A0A197KDI6_9FUNG</name>
<protein>
    <recommendedName>
        <fullName evidence="4">F-box domain-containing protein</fullName>
    </recommendedName>
</protein>
<feature type="region of interest" description="Disordered" evidence="1">
    <location>
        <begin position="550"/>
        <end position="577"/>
    </location>
</feature>
<feature type="region of interest" description="Disordered" evidence="1">
    <location>
        <begin position="690"/>
        <end position="712"/>
    </location>
</feature>
<keyword evidence="3" id="KW-1185">Reference proteome</keyword>
<evidence type="ECO:0000313" key="2">
    <source>
        <dbReference type="EMBL" id="OAQ35238.1"/>
    </source>
</evidence>
<dbReference type="SUPFAM" id="SSF52047">
    <property type="entry name" value="RNI-like"/>
    <property type="match status" value="1"/>
</dbReference>
<reference evidence="2 3" key="1">
    <citation type="submission" date="2016-05" db="EMBL/GenBank/DDBJ databases">
        <title>Genome sequencing reveals origins of a unique bacterial endosymbiosis in the earliest lineages of terrestrial Fungi.</title>
        <authorList>
            <consortium name="DOE Joint Genome Institute"/>
            <person name="Uehling J."/>
            <person name="Gryganskyi A."/>
            <person name="Hameed K."/>
            <person name="Tschaplinski T."/>
            <person name="Misztal P."/>
            <person name="Wu S."/>
            <person name="Desiro A."/>
            <person name="Vande Pol N."/>
            <person name="Du Z.-Y."/>
            <person name="Zienkiewicz A."/>
            <person name="Zienkiewicz K."/>
            <person name="Morin E."/>
            <person name="Tisserant E."/>
            <person name="Splivallo R."/>
            <person name="Hainaut M."/>
            <person name="Henrissat B."/>
            <person name="Ohm R."/>
            <person name="Kuo A."/>
            <person name="Yan J."/>
            <person name="Lipzen A."/>
            <person name="Nolan M."/>
            <person name="Labutti K."/>
            <person name="Barry K."/>
            <person name="Goldstein A."/>
            <person name="Labbe J."/>
            <person name="Schadt C."/>
            <person name="Tuskan G."/>
            <person name="Grigoriev I."/>
            <person name="Martin F."/>
            <person name="Vilgalys R."/>
            <person name="Bonito G."/>
        </authorList>
    </citation>
    <scope>NUCLEOTIDE SEQUENCE [LARGE SCALE GENOMIC DNA]</scope>
    <source>
        <strain evidence="2 3">AG-77</strain>
    </source>
</reference>
<gene>
    <name evidence="2" type="ORF">K457DRAFT_13797</name>
</gene>
<sequence>MSINTNYASIFDIPVLLDSICDNLSRNQVAACLLVSRSWRDLFLPQISRFVKFDSLGDSQAQIQSILDRAAVIRSLEINLSDGAWFLDKDVACTNLRRLYCFDSYDSDSSPESDFSDFPNTTNAMALVCKNPQLEMLHIRHRRKADSTRYFTPSILESLLFHSSLTQIRIRIVEYEIEFLHTLVKHLPSTLQDLEFSGWRCNVSPSIARELPLLDWPLTSLRKLCLHSTNWYPNGEQGSSMFWSSISFDRGYLPESVVVPLVAKCPLLQEFTIGDYKGDPRVVLQALTDSCVDLEIVNLHGSDYAPPPLDPPEIASTAADSFPLKGHLAKLREFRMHIWNQTRTQDDYQNLANWVLCSASTLEVIKFEMNDYHWNSIQYPWSLQHVANSNPWDSRAWIDCSRLRKFRVRMRQYYTIICCPNCDGEVDDRPPQCLPRALLEDLVQPSEWQCTELESLDLLVRDTLPPAPSLVSGNVEIAPTQENEEPILLTPGETERLRQKFACDIGQLVWRLKSLPRLSALKLKWNLSEAVMTMALEDLLDMINKDILESKDEDESNGESCDEGENECEDISTADVDIRAESTGPRKVKYEDLAWLGLGSVFWTRRDYEFYAAKNSPRERLPHEFDYPEHPLHRRVGHGWKDWDAVAGRDGDENPECNYMEDPILSMTEFEAMTKKFEETLKQTMSLFKRSDKNKTASTASTPAQTPRASMQTLRDAGIKMTPEEALERIARNMMANASNGPFIR</sequence>
<dbReference type="OrthoDB" id="2437929at2759"/>
<feature type="compositionally biased region" description="Acidic residues" evidence="1">
    <location>
        <begin position="551"/>
        <end position="572"/>
    </location>
</feature>
<dbReference type="Proteomes" id="UP000078512">
    <property type="component" value="Unassembled WGS sequence"/>
</dbReference>
<proteinExistence type="predicted"/>
<feature type="compositionally biased region" description="Low complexity" evidence="1">
    <location>
        <begin position="696"/>
        <end position="710"/>
    </location>
</feature>
<accession>A0A197KDI6</accession>
<dbReference type="AlphaFoldDB" id="A0A197KDI6"/>
<evidence type="ECO:0000256" key="1">
    <source>
        <dbReference type="SAM" id="MobiDB-lite"/>
    </source>
</evidence>
<dbReference type="EMBL" id="KV442015">
    <property type="protein sequence ID" value="OAQ35238.1"/>
    <property type="molecule type" value="Genomic_DNA"/>
</dbReference>
<evidence type="ECO:0000313" key="3">
    <source>
        <dbReference type="Proteomes" id="UP000078512"/>
    </source>
</evidence>
<dbReference type="InterPro" id="IPR032675">
    <property type="entry name" value="LRR_dom_sf"/>
</dbReference>
<organism evidence="2 3">
    <name type="scientific">Linnemannia elongata AG-77</name>
    <dbReference type="NCBI Taxonomy" id="1314771"/>
    <lineage>
        <taxon>Eukaryota</taxon>
        <taxon>Fungi</taxon>
        <taxon>Fungi incertae sedis</taxon>
        <taxon>Mucoromycota</taxon>
        <taxon>Mortierellomycotina</taxon>
        <taxon>Mortierellomycetes</taxon>
        <taxon>Mortierellales</taxon>
        <taxon>Mortierellaceae</taxon>
        <taxon>Linnemannia</taxon>
    </lineage>
</organism>